<accession>A0A7S1P3F1</accession>
<dbReference type="SUPFAM" id="SSF53448">
    <property type="entry name" value="Nucleotide-diphospho-sugar transferases"/>
    <property type="match status" value="1"/>
</dbReference>
<dbReference type="Gene3D" id="3.90.550.20">
    <property type="match status" value="1"/>
</dbReference>
<dbReference type="InterPro" id="IPR029044">
    <property type="entry name" value="Nucleotide-diphossugar_trans"/>
</dbReference>
<organism evidence="1">
    <name type="scientific">Vitrella brassicaformis</name>
    <dbReference type="NCBI Taxonomy" id="1169539"/>
    <lineage>
        <taxon>Eukaryota</taxon>
        <taxon>Sar</taxon>
        <taxon>Alveolata</taxon>
        <taxon>Colpodellida</taxon>
        <taxon>Vitrellaceae</taxon>
        <taxon>Vitrella</taxon>
    </lineage>
</organism>
<dbReference type="GO" id="GO:0016020">
    <property type="term" value="C:membrane"/>
    <property type="evidence" value="ECO:0007669"/>
    <property type="project" value="GOC"/>
</dbReference>
<dbReference type="Pfam" id="PF04488">
    <property type="entry name" value="Gly_transf_sug"/>
    <property type="match status" value="1"/>
</dbReference>
<name>A0A7S1P3F1_9ALVE</name>
<proteinExistence type="predicted"/>
<dbReference type="GO" id="GO:0016758">
    <property type="term" value="F:hexosyltransferase activity"/>
    <property type="evidence" value="ECO:0007669"/>
    <property type="project" value="TreeGrafter"/>
</dbReference>
<dbReference type="InterPro" id="IPR051981">
    <property type="entry name" value="Glycosyltransf_32"/>
</dbReference>
<dbReference type="PANTHER" id="PTHR12042">
    <property type="entry name" value="LACTOSYLCERAMIDE 4-ALPHA-GALACTOSYLTRANSFERASE ALPHA- 1,4-GALACTOSYLTRANSFERASE"/>
    <property type="match status" value="1"/>
</dbReference>
<dbReference type="GO" id="GO:0006688">
    <property type="term" value="P:glycosphingolipid biosynthetic process"/>
    <property type="evidence" value="ECO:0007669"/>
    <property type="project" value="TreeGrafter"/>
</dbReference>
<evidence type="ECO:0008006" key="2">
    <source>
        <dbReference type="Google" id="ProtNLM"/>
    </source>
</evidence>
<evidence type="ECO:0000313" key="1">
    <source>
        <dbReference type="EMBL" id="CAD9056795.1"/>
    </source>
</evidence>
<gene>
    <name evidence="1" type="ORF">VBRA1451_LOCUS11861</name>
</gene>
<dbReference type="PANTHER" id="PTHR12042:SF21">
    <property type="entry name" value="ALPHA1,4-GALACTOSYLTRANSFERASE 1-RELATED"/>
    <property type="match status" value="1"/>
</dbReference>
<sequence length="782" mass="89371">MLRLIQSGQHITLGGSYLRQEKWLPYNPSILFVPQYAWAPLCSLFVGVSPYCLEGVLAISWFARIPNAAYGAHNFVGFIRPQRLQHILDGPSHSVQVGDWLVEPTFVQNMRGEKVADVRLFLTRHGKDGELALAGSGGTRRGHWRRAGYRMTANYSQRIFRMDALRFDDTLWASCPRPCEASHDKRYPHGMDGQPLSIEIRCCVPKPSGYQGVQMMAVNCVGACTDNLSGVELVMHEDRIPRKNLVPMLYPLPDLTNVNVFVDFGAEKNSGPLVSGIDTTNGQAVWRTSMSLSPGSCQTLKSTKWRGSSQLVPLDWGLNGAHAIDALMQQPLSEKSLMVAIVHQQKRIKGHLWYDHRVVIFNAERHPSYDAWIPGCRSIMPVDPIAVQNRDTSFYFAVGLAPFPRRLSRRPEQQQSDSESPSWTFAVTFGKGNELPLMTTMTLVHREVEEFARHPRITPSSFDHPTPTIDNIFLMWCGRPPDIYRSRQLQHLLKSISLFQPKSHVYFITERKIVSASLEEKLTEYPKVHLLFWSQSFFDDTPLQGMQPVAWRETSDAVRLVALWKWGGTWMDTDDLMLRPIMQDLNVLPILEWPGETQKHYFGSTFTLVDGKHKQHPNANPKWKFHIQNDPLVNFEPRNPFLLAWMEEIARTRRSQDWGQLVPTEMIRAQPNLTRHIHLMPQHHLLIHPAFARQKGFENNKGPIVPPYDLRVDNLPLYDTLMSKDEFISVWRRVVGAGYTAFLVKNSQMRGWKGKGILTDFAGWVARISPVEFERLSVSESR</sequence>
<dbReference type="AlphaFoldDB" id="A0A7S1P3F1"/>
<reference evidence="1" key="1">
    <citation type="submission" date="2021-01" db="EMBL/GenBank/DDBJ databases">
        <authorList>
            <person name="Corre E."/>
            <person name="Pelletier E."/>
            <person name="Niang G."/>
            <person name="Scheremetjew M."/>
            <person name="Finn R."/>
            <person name="Kale V."/>
            <person name="Holt S."/>
            <person name="Cochrane G."/>
            <person name="Meng A."/>
            <person name="Brown T."/>
            <person name="Cohen L."/>
        </authorList>
    </citation>
    <scope>NUCLEOTIDE SEQUENCE</scope>
    <source>
        <strain evidence="1">CCMP3346</strain>
    </source>
</reference>
<dbReference type="EMBL" id="HBGB01020569">
    <property type="protein sequence ID" value="CAD9056795.1"/>
    <property type="molecule type" value="Transcribed_RNA"/>
</dbReference>
<protein>
    <recommendedName>
        <fullName evidence="2">Alpha 1,4-glycosyltransferase domain-containing protein</fullName>
    </recommendedName>
</protein>
<dbReference type="InterPro" id="IPR007577">
    <property type="entry name" value="GlycoTrfase_DXD_sugar-bd_CS"/>
</dbReference>